<reference evidence="1" key="1">
    <citation type="submission" date="2023-06" db="EMBL/GenBank/DDBJ databases">
        <authorList>
            <consortium name="Lawrence Berkeley National Laboratory"/>
            <person name="Ahrendt S."/>
            <person name="Sahu N."/>
            <person name="Indic B."/>
            <person name="Wong-Bajracharya J."/>
            <person name="Merenyi Z."/>
            <person name="Ke H.-M."/>
            <person name="Monk M."/>
            <person name="Kocsube S."/>
            <person name="Drula E."/>
            <person name="Lipzen A."/>
            <person name="Balint B."/>
            <person name="Henrissat B."/>
            <person name="Andreopoulos B."/>
            <person name="Martin F.M."/>
            <person name="Harder C.B."/>
            <person name="Rigling D."/>
            <person name="Ford K.L."/>
            <person name="Foster G.D."/>
            <person name="Pangilinan J."/>
            <person name="Papanicolaou A."/>
            <person name="Barry K."/>
            <person name="LaButti K."/>
            <person name="Viragh M."/>
            <person name="Koriabine M."/>
            <person name="Yan M."/>
            <person name="Riley R."/>
            <person name="Champramary S."/>
            <person name="Plett K.L."/>
            <person name="Tsai I.J."/>
            <person name="Slot J."/>
            <person name="Sipos G."/>
            <person name="Plett J."/>
            <person name="Nagy L.G."/>
            <person name="Grigoriev I.V."/>
        </authorList>
    </citation>
    <scope>NUCLEOTIDE SEQUENCE</scope>
    <source>
        <strain evidence="1">CCBAS 213</strain>
    </source>
</reference>
<evidence type="ECO:0000313" key="1">
    <source>
        <dbReference type="EMBL" id="KAK0462831.1"/>
    </source>
</evidence>
<sequence>MPPVTPLFNLAVIAPSSFSPSNAIETVQRAYRAVFGRDVLAEDSENHLLLWTQICSSPGVPDSVVEEIREVLPYLPDITWRSVARVVGLDPSQGNEQLPVKPTQTLYLSDKFVDELLYNARWIKYRHKKRKYVQLGSFAVKAVLDQMYFAREVFVDESCSEFEVKIVRNAALLMMESERWPNQTQILAQAIAEVTFV</sequence>
<evidence type="ECO:0000313" key="2">
    <source>
        <dbReference type="Proteomes" id="UP001175211"/>
    </source>
</evidence>
<keyword evidence="2" id="KW-1185">Reference proteome</keyword>
<gene>
    <name evidence="1" type="ORF">EV420DRAFT_1140288</name>
</gene>
<dbReference type="RefSeq" id="XP_060334297.1">
    <property type="nucleotide sequence ID" value="XM_060466026.1"/>
</dbReference>
<dbReference type="GeneID" id="85349574"/>
<dbReference type="Proteomes" id="UP001175211">
    <property type="component" value="Unassembled WGS sequence"/>
</dbReference>
<name>A0AA39NC19_ARMTA</name>
<proteinExistence type="predicted"/>
<dbReference type="AlphaFoldDB" id="A0AA39NC19"/>
<protein>
    <submittedName>
        <fullName evidence="1">Uncharacterized protein</fullName>
    </submittedName>
</protein>
<comment type="caution">
    <text evidence="1">The sequence shown here is derived from an EMBL/GenBank/DDBJ whole genome shotgun (WGS) entry which is preliminary data.</text>
</comment>
<accession>A0AA39NC19</accession>
<organism evidence="1 2">
    <name type="scientific">Armillaria tabescens</name>
    <name type="common">Ringless honey mushroom</name>
    <name type="synonym">Agaricus tabescens</name>
    <dbReference type="NCBI Taxonomy" id="1929756"/>
    <lineage>
        <taxon>Eukaryota</taxon>
        <taxon>Fungi</taxon>
        <taxon>Dikarya</taxon>
        <taxon>Basidiomycota</taxon>
        <taxon>Agaricomycotina</taxon>
        <taxon>Agaricomycetes</taxon>
        <taxon>Agaricomycetidae</taxon>
        <taxon>Agaricales</taxon>
        <taxon>Marasmiineae</taxon>
        <taxon>Physalacriaceae</taxon>
        <taxon>Desarmillaria</taxon>
    </lineage>
</organism>
<dbReference type="EMBL" id="JAUEPS010000008">
    <property type="protein sequence ID" value="KAK0462831.1"/>
    <property type="molecule type" value="Genomic_DNA"/>
</dbReference>